<organism evidence="1 2">
    <name type="scientific">Mucilaginibacter gossypii</name>
    <dbReference type="NCBI Taxonomy" id="551996"/>
    <lineage>
        <taxon>Bacteria</taxon>
        <taxon>Pseudomonadati</taxon>
        <taxon>Bacteroidota</taxon>
        <taxon>Sphingobacteriia</taxon>
        <taxon>Sphingobacteriales</taxon>
        <taxon>Sphingobacteriaceae</taxon>
        <taxon>Mucilaginibacter</taxon>
    </lineage>
</organism>
<keyword evidence="2" id="KW-1185">Reference proteome</keyword>
<proteinExistence type="predicted"/>
<dbReference type="AlphaFoldDB" id="A0A1G8J9B5"/>
<accession>A0A1G8J9B5</accession>
<dbReference type="RefSeq" id="WP_143020868.1">
    <property type="nucleotide sequence ID" value="NZ_FNCG01000018.1"/>
</dbReference>
<dbReference type="Proteomes" id="UP000199705">
    <property type="component" value="Unassembled WGS sequence"/>
</dbReference>
<reference evidence="2" key="1">
    <citation type="submission" date="2016-10" db="EMBL/GenBank/DDBJ databases">
        <authorList>
            <person name="Varghese N."/>
            <person name="Submissions S."/>
        </authorList>
    </citation>
    <scope>NUCLEOTIDE SEQUENCE [LARGE SCALE GENOMIC DNA]</scope>
    <source>
        <strain evidence="2">Gh-67</strain>
    </source>
</reference>
<sequence length="119" mass="14553">MEKHHGQIVEYRVRKNAYCISDLAKACNINRRSVYNWFNSKRLKEEIILRIGLTIKHDFSHEFPEFFHRDDFKSIYQMQDAPVIYISNFAQSQNDFWKEKYLRLLQEFNDLILQDRAYL</sequence>
<gene>
    <name evidence="1" type="ORF">SAMN05192573_11840</name>
</gene>
<evidence type="ECO:0000313" key="2">
    <source>
        <dbReference type="Proteomes" id="UP000199705"/>
    </source>
</evidence>
<dbReference type="EMBL" id="FNCG01000018">
    <property type="protein sequence ID" value="SDI27653.1"/>
    <property type="molecule type" value="Genomic_DNA"/>
</dbReference>
<protein>
    <submittedName>
        <fullName evidence="1">Uncharacterized protein</fullName>
    </submittedName>
</protein>
<evidence type="ECO:0000313" key="1">
    <source>
        <dbReference type="EMBL" id="SDI27653.1"/>
    </source>
</evidence>
<name>A0A1G8J9B5_9SPHI</name>